<organism evidence="2 3">
    <name type="scientific">Corchorus capsularis</name>
    <name type="common">Jute</name>
    <dbReference type="NCBI Taxonomy" id="210143"/>
    <lineage>
        <taxon>Eukaryota</taxon>
        <taxon>Viridiplantae</taxon>
        <taxon>Streptophyta</taxon>
        <taxon>Embryophyta</taxon>
        <taxon>Tracheophyta</taxon>
        <taxon>Spermatophyta</taxon>
        <taxon>Magnoliopsida</taxon>
        <taxon>eudicotyledons</taxon>
        <taxon>Gunneridae</taxon>
        <taxon>Pentapetalae</taxon>
        <taxon>rosids</taxon>
        <taxon>malvids</taxon>
        <taxon>Malvales</taxon>
        <taxon>Malvaceae</taxon>
        <taxon>Grewioideae</taxon>
        <taxon>Apeibeae</taxon>
        <taxon>Corchorus</taxon>
    </lineage>
</organism>
<dbReference type="EMBL" id="AWWV01005649">
    <property type="protein sequence ID" value="OMP04769.1"/>
    <property type="molecule type" value="Genomic_DNA"/>
</dbReference>
<protein>
    <submittedName>
        <fullName evidence="2">Uncharacterized protein</fullName>
    </submittedName>
</protein>
<feature type="compositionally biased region" description="Basic residues" evidence="1">
    <location>
        <begin position="12"/>
        <end position="27"/>
    </location>
</feature>
<dbReference type="Gramene" id="OMP04769">
    <property type="protein sequence ID" value="OMP04769"/>
    <property type="gene ID" value="CCACVL1_02138"/>
</dbReference>
<gene>
    <name evidence="2" type="ORF">CCACVL1_02138</name>
</gene>
<comment type="caution">
    <text evidence="2">The sequence shown here is derived from an EMBL/GenBank/DDBJ whole genome shotgun (WGS) entry which is preliminary data.</text>
</comment>
<sequence length="27" mass="3312">KKRKLNSITNHHPSKKSVQRHHHFTHK</sequence>
<evidence type="ECO:0000313" key="3">
    <source>
        <dbReference type="Proteomes" id="UP000188268"/>
    </source>
</evidence>
<feature type="region of interest" description="Disordered" evidence="1">
    <location>
        <begin position="1"/>
        <end position="27"/>
    </location>
</feature>
<reference evidence="2 3" key="1">
    <citation type="submission" date="2013-09" db="EMBL/GenBank/DDBJ databases">
        <title>Corchorus capsularis genome sequencing.</title>
        <authorList>
            <person name="Alam M."/>
            <person name="Haque M.S."/>
            <person name="Islam M.S."/>
            <person name="Emdad E.M."/>
            <person name="Islam M.M."/>
            <person name="Ahmed B."/>
            <person name="Halim A."/>
            <person name="Hossen Q.M.M."/>
            <person name="Hossain M.Z."/>
            <person name="Ahmed R."/>
            <person name="Khan M.M."/>
            <person name="Islam R."/>
            <person name="Rashid M.M."/>
            <person name="Khan S.A."/>
            <person name="Rahman M.S."/>
            <person name="Alam M."/>
        </authorList>
    </citation>
    <scope>NUCLEOTIDE SEQUENCE [LARGE SCALE GENOMIC DNA]</scope>
    <source>
        <strain evidence="3">cv. CVL-1</strain>
        <tissue evidence="2">Whole seedling</tissue>
    </source>
</reference>
<dbReference type="AlphaFoldDB" id="A0A1R3KCJ9"/>
<dbReference type="Proteomes" id="UP000188268">
    <property type="component" value="Unassembled WGS sequence"/>
</dbReference>
<feature type="compositionally biased region" description="Polar residues" evidence="1">
    <location>
        <begin position="1"/>
        <end position="11"/>
    </location>
</feature>
<evidence type="ECO:0000313" key="2">
    <source>
        <dbReference type="EMBL" id="OMP04769.1"/>
    </source>
</evidence>
<name>A0A1R3KCJ9_COCAP</name>
<proteinExistence type="predicted"/>
<evidence type="ECO:0000256" key="1">
    <source>
        <dbReference type="SAM" id="MobiDB-lite"/>
    </source>
</evidence>
<accession>A0A1R3KCJ9</accession>
<keyword evidence="3" id="KW-1185">Reference proteome</keyword>
<feature type="non-terminal residue" evidence="2">
    <location>
        <position position="1"/>
    </location>
</feature>